<comment type="caution">
    <text evidence="3">The sequence shown here is derived from an EMBL/GenBank/DDBJ whole genome shotgun (WGS) entry which is preliminary data.</text>
</comment>
<gene>
    <name evidence="3" type="ORF">QIT00_24885</name>
</gene>
<protein>
    <submittedName>
        <fullName evidence="3">Uncharacterized protein</fullName>
    </submittedName>
</protein>
<feature type="transmembrane region" description="Helical" evidence="2">
    <location>
        <begin position="81"/>
        <end position="100"/>
    </location>
</feature>
<evidence type="ECO:0000256" key="1">
    <source>
        <dbReference type="SAM" id="MobiDB-lite"/>
    </source>
</evidence>
<feature type="transmembrane region" description="Helical" evidence="2">
    <location>
        <begin position="39"/>
        <end position="61"/>
    </location>
</feature>
<accession>A0ABT6T306</accession>
<keyword evidence="2" id="KW-0812">Transmembrane</keyword>
<keyword evidence="2" id="KW-0472">Membrane</keyword>
<evidence type="ECO:0000313" key="4">
    <source>
        <dbReference type="Proteomes" id="UP001237105"/>
    </source>
</evidence>
<reference evidence="3 4" key="1">
    <citation type="submission" date="2023-05" db="EMBL/GenBank/DDBJ databases">
        <title>Draft genome sequence of Streptomyces sp. B-S-A12 isolated from a cave soil in Thailand.</title>
        <authorList>
            <person name="Chamroensaksri N."/>
            <person name="Muangham S."/>
        </authorList>
    </citation>
    <scope>NUCLEOTIDE SEQUENCE [LARGE SCALE GENOMIC DNA]</scope>
    <source>
        <strain evidence="3 4">B-S-A12</strain>
    </source>
</reference>
<dbReference type="Proteomes" id="UP001237105">
    <property type="component" value="Unassembled WGS sequence"/>
</dbReference>
<organism evidence="3 4">
    <name type="scientific">Streptomyces luteolus</name>
    <dbReference type="NCBI Taxonomy" id="3043615"/>
    <lineage>
        <taxon>Bacteria</taxon>
        <taxon>Bacillati</taxon>
        <taxon>Actinomycetota</taxon>
        <taxon>Actinomycetes</taxon>
        <taxon>Kitasatosporales</taxon>
        <taxon>Streptomycetaceae</taxon>
        <taxon>Streptomyces</taxon>
    </lineage>
</organism>
<keyword evidence="4" id="KW-1185">Reference proteome</keyword>
<dbReference type="EMBL" id="JASCIS010000028">
    <property type="protein sequence ID" value="MDI3421748.1"/>
    <property type="molecule type" value="Genomic_DNA"/>
</dbReference>
<feature type="region of interest" description="Disordered" evidence="1">
    <location>
        <begin position="154"/>
        <end position="173"/>
    </location>
</feature>
<sequence length="173" mass="18335">MRRSFKIHAGIAAGYSVILLVLASLTLLPQPLVLPDSPWLVAGIVGPVIPLVAGAVIRGNLGGSIDRRTTGIVFQQLPLKLRLAMGSLVIAGFALTFTAVQSGDRQSPEVVDGRYFVFDTTPGERGHVEVSRSEYEAARTVDQRTLLAVPGTMAAGASGRGRHHRRGAATAER</sequence>
<feature type="transmembrane region" description="Helical" evidence="2">
    <location>
        <begin position="7"/>
        <end position="27"/>
    </location>
</feature>
<keyword evidence="2" id="KW-1133">Transmembrane helix</keyword>
<evidence type="ECO:0000256" key="2">
    <source>
        <dbReference type="SAM" id="Phobius"/>
    </source>
</evidence>
<dbReference type="RefSeq" id="WP_282537614.1">
    <property type="nucleotide sequence ID" value="NZ_JASCIS010000028.1"/>
</dbReference>
<proteinExistence type="predicted"/>
<name>A0ABT6T306_9ACTN</name>
<evidence type="ECO:0000313" key="3">
    <source>
        <dbReference type="EMBL" id="MDI3421748.1"/>
    </source>
</evidence>